<dbReference type="Proteomes" id="UP001215280">
    <property type="component" value="Unassembled WGS sequence"/>
</dbReference>
<gene>
    <name evidence="2" type="ORF">DFH07DRAFT_859799</name>
</gene>
<sequence>MRMSQRHITTALASHHHRPASLGTLRTSRSGLQLGLLSSTSGLVMYYQALIARQRLRYVSKRIPRPRKTSMLFKAAALWVSTHQDLKRSMGYASSSRTKLVKTLRRTEAGNKNFNTHEGTQAKEDWKTRACNELAKTETDAGLQICRSFRPGARLANGNQQVLQTSPTCLLMWR</sequence>
<keyword evidence="3" id="KW-1185">Reference proteome</keyword>
<dbReference type="EMBL" id="JARJLG010000298">
    <property type="protein sequence ID" value="KAJ7718965.1"/>
    <property type="molecule type" value="Genomic_DNA"/>
</dbReference>
<proteinExistence type="predicted"/>
<protein>
    <submittedName>
        <fullName evidence="2">Uncharacterized protein</fullName>
    </submittedName>
</protein>
<comment type="caution">
    <text evidence="2">The sequence shown here is derived from an EMBL/GenBank/DDBJ whole genome shotgun (WGS) entry which is preliminary data.</text>
</comment>
<feature type="non-terminal residue" evidence="2">
    <location>
        <position position="1"/>
    </location>
</feature>
<evidence type="ECO:0000256" key="1">
    <source>
        <dbReference type="SAM" id="MobiDB-lite"/>
    </source>
</evidence>
<reference evidence="2" key="1">
    <citation type="submission" date="2023-03" db="EMBL/GenBank/DDBJ databases">
        <title>Massive genome expansion in bonnet fungi (Mycena s.s.) driven by repeated elements and novel gene families across ecological guilds.</title>
        <authorList>
            <consortium name="Lawrence Berkeley National Laboratory"/>
            <person name="Harder C.B."/>
            <person name="Miyauchi S."/>
            <person name="Viragh M."/>
            <person name="Kuo A."/>
            <person name="Thoen E."/>
            <person name="Andreopoulos B."/>
            <person name="Lu D."/>
            <person name="Skrede I."/>
            <person name="Drula E."/>
            <person name="Henrissat B."/>
            <person name="Morin E."/>
            <person name="Kohler A."/>
            <person name="Barry K."/>
            <person name="LaButti K."/>
            <person name="Morin E."/>
            <person name="Salamov A."/>
            <person name="Lipzen A."/>
            <person name="Mereny Z."/>
            <person name="Hegedus B."/>
            <person name="Baldrian P."/>
            <person name="Stursova M."/>
            <person name="Weitz H."/>
            <person name="Taylor A."/>
            <person name="Grigoriev I.V."/>
            <person name="Nagy L.G."/>
            <person name="Martin F."/>
            <person name="Kauserud H."/>
        </authorList>
    </citation>
    <scope>NUCLEOTIDE SEQUENCE</scope>
    <source>
        <strain evidence="2">CBHHK188m</strain>
    </source>
</reference>
<evidence type="ECO:0000313" key="2">
    <source>
        <dbReference type="EMBL" id="KAJ7718965.1"/>
    </source>
</evidence>
<name>A0AAD7MID9_9AGAR</name>
<feature type="region of interest" description="Disordered" evidence="1">
    <location>
        <begin position="1"/>
        <end position="24"/>
    </location>
</feature>
<organism evidence="2 3">
    <name type="scientific">Mycena maculata</name>
    <dbReference type="NCBI Taxonomy" id="230809"/>
    <lineage>
        <taxon>Eukaryota</taxon>
        <taxon>Fungi</taxon>
        <taxon>Dikarya</taxon>
        <taxon>Basidiomycota</taxon>
        <taxon>Agaricomycotina</taxon>
        <taxon>Agaricomycetes</taxon>
        <taxon>Agaricomycetidae</taxon>
        <taxon>Agaricales</taxon>
        <taxon>Marasmiineae</taxon>
        <taxon>Mycenaceae</taxon>
        <taxon>Mycena</taxon>
    </lineage>
</organism>
<feature type="compositionally biased region" description="Polar residues" evidence="1">
    <location>
        <begin position="1"/>
        <end position="12"/>
    </location>
</feature>
<dbReference type="AlphaFoldDB" id="A0AAD7MID9"/>
<evidence type="ECO:0000313" key="3">
    <source>
        <dbReference type="Proteomes" id="UP001215280"/>
    </source>
</evidence>
<accession>A0AAD7MID9</accession>